<dbReference type="EMBL" id="JAAEEH010000002">
    <property type="protein sequence ID" value="NDL66456.1"/>
    <property type="molecule type" value="Genomic_DNA"/>
</dbReference>
<dbReference type="InterPro" id="IPR001041">
    <property type="entry name" value="2Fe-2S_ferredoxin-type"/>
</dbReference>
<dbReference type="InterPro" id="IPR012675">
    <property type="entry name" value="Beta-grasp_dom_sf"/>
</dbReference>
<dbReference type="InterPro" id="IPR027980">
    <property type="entry name" value="RACo_C"/>
</dbReference>
<evidence type="ECO:0000259" key="1">
    <source>
        <dbReference type="PROSITE" id="PS51085"/>
    </source>
</evidence>
<name>A0A7X5HTN7_9FIRM</name>
<dbReference type="Proteomes" id="UP000461585">
    <property type="component" value="Unassembled WGS sequence"/>
</dbReference>
<dbReference type="GO" id="GO:0008705">
    <property type="term" value="F:methionine synthase activity"/>
    <property type="evidence" value="ECO:0007669"/>
    <property type="project" value="InterPro"/>
</dbReference>
<dbReference type="InterPro" id="IPR052911">
    <property type="entry name" value="Corrinoid_activation_enz"/>
</dbReference>
<reference evidence="2 3" key="1">
    <citation type="submission" date="2020-01" db="EMBL/GenBank/DDBJ databases">
        <title>Anaeroalcalibacter tamaniensis gen. nov., sp. nov., moderately halophilic strictly anaerobic fermenter bacterium from mud volcano of Taman peninsula.</title>
        <authorList>
            <person name="Frolova A."/>
            <person name="Merkel A.Y."/>
            <person name="Slobodkin A.I."/>
        </authorList>
    </citation>
    <scope>NUCLEOTIDE SEQUENCE [LARGE SCALE GENOMIC DNA]</scope>
    <source>
        <strain evidence="2 3">F-3ap</strain>
    </source>
</reference>
<dbReference type="PANTHER" id="PTHR42895:SF1">
    <property type="entry name" value="IRON-SULFUR CLUSTER PROTEIN"/>
    <property type="match status" value="1"/>
</dbReference>
<dbReference type="PANTHER" id="PTHR42895">
    <property type="entry name" value="IRON-SULFUR CLUSTER-BINDING PROTEIN-RELATED"/>
    <property type="match status" value="1"/>
</dbReference>
<proteinExistence type="predicted"/>
<dbReference type="SUPFAM" id="SSF56507">
    <property type="entry name" value="Methionine synthase activation domain-like"/>
    <property type="match status" value="1"/>
</dbReference>
<comment type="caution">
    <text evidence="2">The sequence shown here is derived from an EMBL/GenBank/DDBJ whole genome shotgun (WGS) entry which is preliminary data.</text>
</comment>
<dbReference type="Gene3D" id="3.30.420.480">
    <property type="entry name" value="Domain of unknown function (DUF4445)"/>
    <property type="match status" value="1"/>
</dbReference>
<dbReference type="SUPFAM" id="SSF54292">
    <property type="entry name" value="2Fe-2S ferredoxin-like"/>
    <property type="match status" value="1"/>
</dbReference>
<gene>
    <name evidence="2" type="ORF">GXN74_01670</name>
</gene>
<dbReference type="PROSITE" id="PS51085">
    <property type="entry name" value="2FE2S_FER_2"/>
    <property type="match status" value="1"/>
</dbReference>
<dbReference type="GO" id="GO:0051536">
    <property type="term" value="F:iron-sulfur cluster binding"/>
    <property type="evidence" value="ECO:0007669"/>
    <property type="project" value="InterPro"/>
</dbReference>
<dbReference type="InterPro" id="IPR041414">
    <property type="entry name" value="Raco-like_middle"/>
</dbReference>
<evidence type="ECO:0000313" key="2">
    <source>
        <dbReference type="EMBL" id="NDL66456.1"/>
    </source>
</evidence>
<protein>
    <submittedName>
        <fullName evidence="2">DUF4445 domain-containing protein</fullName>
    </submittedName>
</protein>
<dbReference type="Pfam" id="PF17651">
    <property type="entry name" value="Raco_middle"/>
    <property type="match status" value="1"/>
</dbReference>
<organism evidence="2 3">
    <name type="scientific">Anaerotalea alkaliphila</name>
    <dbReference type="NCBI Taxonomy" id="2662126"/>
    <lineage>
        <taxon>Bacteria</taxon>
        <taxon>Bacillati</taxon>
        <taxon>Bacillota</taxon>
        <taxon>Clostridia</taxon>
        <taxon>Eubacteriales</taxon>
        <taxon>Anaerotalea</taxon>
    </lineage>
</organism>
<dbReference type="Pfam" id="PF14574">
    <property type="entry name" value="RACo_C_ter"/>
    <property type="match status" value="1"/>
</dbReference>
<dbReference type="RefSeq" id="WP_162369177.1">
    <property type="nucleotide sequence ID" value="NZ_JAAEEH010000002.1"/>
</dbReference>
<dbReference type="Pfam" id="PF00111">
    <property type="entry name" value="Fer2"/>
    <property type="match status" value="1"/>
</dbReference>
<dbReference type="Gene3D" id="3.40.109.40">
    <property type="match status" value="1"/>
</dbReference>
<dbReference type="InterPro" id="IPR036010">
    <property type="entry name" value="2Fe-2S_ferredoxin-like_sf"/>
</dbReference>
<sequence length="696" mass="76544">MKKELEVRYDREEILAMVDCKKEHPNYPGYLETFREMEQEVRELVRPVGWWVEDPQEKRVYCMVTLGGEVDRKITEYFDTYDYLKGMLLNALGDCVLFDASEQLYRRLREEREAQKSPGYLSVRQEPGQESIPMENQKRILEKLEKVHHTGLEITSGFMLRPGKSMAYHYDVTEEDTGRGLDHDCSRCSQTDCPYTKHAVRIHSDGAEVLVTAKEGTNLLTLLRQHNVKIEAPCNGMGVCGKCKVEILVEGRREEVLSCLVAVKAPLEVFVPEPHGKHVVIQSAYADIQVAEPKYRRPPEGGKAYGIAVDLGTTSLVVALVDLYGESVVDTRSMMNPQRAYGADVMSRIQYDIQDKEKTLGRLVKKALGDGIRDLLEKNGIPEEALREMALAGNTTMQYLLAGIPTEELGHAPFHTVEERRLTLGARELFGLDTDCPVTLMPVISAYVGGDIVAGLYALEDLERPEKTVALLDIGTNGEMVLKAGDSMVGASTAAGPAFEGVNIRCGMSSVTGAIRNVEPAGDGFGILTIGDGEAKGICGSGLVDLAALLWERGQMDETGRLETDGPVRLTDKVEVDQQDIRQLQLAKSAIRAGLESLVKDRGIALEDLELLQVAGGFGNNLDLDSATAIGLLPKVLQEKVVLVGNTSLAGCVKYLLEAGSDRAVDRIKEACGYLELSTSMDFYDAYITHMGFGND</sequence>
<feature type="domain" description="2Fe-2S ferredoxin-type" evidence="1">
    <location>
        <begin position="198"/>
        <end position="275"/>
    </location>
</feature>
<evidence type="ECO:0000313" key="3">
    <source>
        <dbReference type="Proteomes" id="UP000461585"/>
    </source>
</evidence>
<keyword evidence="3" id="KW-1185">Reference proteome</keyword>
<dbReference type="AlphaFoldDB" id="A0A7X5HTN7"/>
<dbReference type="CDD" id="cd00207">
    <property type="entry name" value="fer2"/>
    <property type="match status" value="1"/>
</dbReference>
<dbReference type="InterPro" id="IPR042259">
    <property type="entry name" value="Raco-like_middle_sf"/>
</dbReference>
<accession>A0A7X5HTN7</accession>
<dbReference type="Gene3D" id="3.10.20.30">
    <property type="match status" value="1"/>
</dbReference>
<dbReference type="InterPro" id="IPR037010">
    <property type="entry name" value="VitB12-dep_Met_synth_activ_sf"/>
</dbReference>